<dbReference type="STRING" id="1586287.BBK82_13825"/>
<organism evidence="1 2">
    <name type="scientific">Lentzea guizhouensis</name>
    <dbReference type="NCBI Taxonomy" id="1586287"/>
    <lineage>
        <taxon>Bacteria</taxon>
        <taxon>Bacillati</taxon>
        <taxon>Actinomycetota</taxon>
        <taxon>Actinomycetes</taxon>
        <taxon>Pseudonocardiales</taxon>
        <taxon>Pseudonocardiaceae</taxon>
        <taxon>Lentzea</taxon>
    </lineage>
</organism>
<dbReference type="InterPro" id="IPR006379">
    <property type="entry name" value="HAD-SF_hydro_IIB"/>
</dbReference>
<dbReference type="RefSeq" id="WP_065921044.1">
    <property type="nucleotide sequence ID" value="NZ_CP016793.1"/>
</dbReference>
<name>A0A1B2HYA1_9PSEU</name>
<dbReference type="GO" id="GO:0016791">
    <property type="term" value="F:phosphatase activity"/>
    <property type="evidence" value="ECO:0007669"/>
    <property type="project" value="UniProtKB-ARBA"/>
</dbReference>
<accession>A0A1B2HYA1</accession>
<dbReference type="OrthoDB" id="3180855at2"/>
<keyword evidence="2" id="KW-1185">Reference proteome</keyword>
<dbReference type="AlphaFoldDB" id="A0A1B2HYA1"/>
<dbReference type="SUPFAM" id="SSF56784">
    <property type="entry name" value="HAD-like"/>
    <property type="match status" value="1"/>
</dbReference>
<dbReference type="KEGG" id="led:BBK82_13825"/>
<dbReference type="Proteomes" id="UP000093053">
    <property type="component" value="Chromosome"/>
</dbReference>
<dbReference type="GO" id="GO:0000287">
    <property type="term" value="F:magnesium ion binding"/>
    <property type="evidence" value="ECO:0007669"/>
    <property type="project" value="TreeGrafter"/>
</dbReference>
<gene>
    <name evidence="1" type="ORF">BBK82_13825</name>
</gene>
<dbReference type="InterPro" id="IPR036412">
    <property type="entry name" value="HAD-like_sf"/>
</dbReference>
<dbReference type="EMBL" id="CP016793">
    <property type="protein sequence ID" value="ANZ42719.1"/>
    <property type="molecule type" value="Genomic_DNA"/>
</dbReference>
<keyword evidence="1" id="KW-0378">Hydrolase</keyword>
<dbReference type="Gene3D" id="3.40.50.1000">
    <property type="entry name" value="HAD superfamily/HAD-like"/>
    <property type="match status" value="1"/>
</dbReference>
<dbReference type="NCBIfam" id="TIGR00099">
    <property type="entry name" value="Cof-subfamily"/>
    <property type="match status" value="1"/>
</dbReference>
<sequence length="267" mass="28384">MEQPLLVATDIDGTLLTPTDEVTPRTAAVISRVIAADVPFVLVTGRPPRWIPTPAQKAGTTGLAVCANGAALYDIATDRVLWRRGLDPVLLSDLASTLDRVLPGCALAVERLGDTAEESDFVAEHGYEHAWPEGPSEDAHRARVLGFEAIKMLVRHTGMTSAQMVEACEGLLTDHVDVTFSTDNGLIELSRKGVTKATGLADAAARFDVPATSIVAFGDMPNDIPMLEWAGHGVAMANAHPDALKAADEVTAPNSEDGIALVLERWF</sequence>
<dbReference type="Pfam" id="PF08282">
    <property type="entry name" value="Hydrolase_3"/>
    <property type="match status" value="1"/>
</dbReference>
<dbReference type="GO" id="GO:0005829">
    <property type="term" value="C:cytosol"/>
    <property type="evidence" value="ECO:0007669"/>
    <property type="project" value="TreeGrafter"/>
</dbReference>
<reference evidence="1 2" key="1">
    <citation type="submission" date="2016-07" db="EMBL/GenBank/DDBJ databases">
        <title>Complete genome sequence of the Lentzea guizhouensis DHS C013.</title>
        <authorList>
            <person name="Cao C."/>
        </authorList>
    </citation>
    <scope>NUCLEOTIDE SEQUENCE [LARGE SCALE GENOMIC DNA]</scope>
    <source>
        <strain evidence="1 2">DHS C013</strain>
    </source>
</reference>
<proteinExistence type="predicted"/>
<dbReference type="PANTHER" id="PTHR10000:SF8">
    <property type="entry name" value="HAD SUPERFAMILY HYDROLASE-LIKE, TYPE 3"/>
    <property type="match status" value="1"/>
</dbReference>
<dbReference type="InterPro" id="IPR023214">
    <property type="entry name" value="HAD_sf"/>
</dbReference>
<protein>
    <submittedName>
        <fullName evidence="1">HAD family hydrolase</fullName>
    </submittedName>
</protein>
<dbReference type="PANTHER" id="PTHR10000">
    <property type="entry name" value="PHOSPHOSERINE PHOSPHATASE"/>
    <property type="match status" value="1"/>
</dbReference>
<dbReference type="PROSITE" id="PS01228">
    <property type="entry name" value="COF_1"/>
    <property type="match status" value="1"/>
</dbReference>
<evidence type="ECO:0000313" key="2">
    <source>
        <dbReference type="Proteomes" id="UP000093053"/>
    </source>
</evidence>
<evidence type="ECO:0000313" key="1">
    <source>
        <dbReference type="EMBL" id="ANZ42719.1"/>
    </source>
</evidence>
<dbReference type="InterPro" id="IPR000150">
    <property type="entry name" value="Cof"/>
</dbReference>
<dbReference type="NCBIfam" id="TIGR01484">
    <property type="entry name" value="HAD-SF-IIB"/>
    <property type="match status" value="1"/>
</dbReference>
<dbReference type="Gene3D" id="3.30.1240.10">
    <property type="match status" value="1"/>
</dbReference>